<gene>
    <name evidence="4" type="ORF">OKIOD_LOCUS8383</name>
</gene>
<dbReference type="Proteomes" id="UP001158576">
    <property type="component" value="Chromosome XSR"/>
</dbReference>
<name>A0ABN7SNN3_OIKDI</name>
<feature type="compositionally biased region" description="Basic and acidic residues" evidence="2">
    <location>
        <begin position="118"/>
        <end position="128"/>
    </location>
</feature>
<dbReference type="PANTHER" id="PTHR21780">
    <property type="entry name" value="TRANSMEMBRANE PROTEIN 209"/>
    <property type="match status" value="1"/>
</dbReference>
<feature type="transmembrane region" description="Helical" evidence="3">
    <location>
        <begin position="56"/>
        <end position="78"/>
    </location>
</feature>
<reference evidence="4 5" key="1">
    <citation type="submission" date="2021-04" db="EMBL/GenBank/DDBJ databases">
        <authorList>
            <person name="Bliznina A."/>
        </authorList>
    </citation>
    <scope>NUCLEOTIDE SEQUENCE [LARGE SCALE GENOMIC DNA]</scope>
</reference>
<dbReference type="Pfam" id="PF09786">
    <property type="entry name" value="CytochromB561_N"/>
    <property type="match status" value="1"/>
</dbReference>
<proteinExistence type="predicted"/>
<dbReference type="PANTHER" id="PTHR21780:SF0">
    <property type="entry name" value="TRANSMEMBRANE PROTEIN 209"/>
    <property type="match status" value="1"/>
</dbReference>
<keyword evidence="3" id="KW-1133">Transmembrane helix</keyword>
<accession>A0ABN7SNN3</accession>
<evidence type="ECO:0000256" key="2">
    <source>
        <dbReference type="SAM" id="MobiDB-lite"/>
    </source>
</evidence>
<protein>
    <recommendedName>
        <fullName evidence="1">Transmembrane protein 209</fullName>
    </recommendedName>
</protein>
<evidence type="ECO:0000256" key="3">
    <source>
        <dbReference type="SAM" id="Phobius"/>
    </source>
</evidence>
<dbReference type="InterPro" id="IPR019176">
    <property type="entry name" value="Cytochrome_B561-rel"/>
</dbReference>
<evidence type="ECO:0000256" key="1">
    <source>
        <dbReference type="ARBA" id="ARBA00015032"/>
    </source>
</evidence>
<evidence type="ECO:0000313" key="5">
    <source>
        <dbReference type="Proteomes" id="UP001158576"/>
    </source>
</evidence>
<keyword evidence="3" id="KW-0472">Membrane</keyword>
<organism evidence="4 5">
    <name type="scientific">Oikopleura dioica</name>
    <name type="common">Tunicate</name>
    <dbReference type="NCBI Taxonomy" id="34765"/>
    <lineage>
        <taxon>Eukaryota</taxon>
        <taxon>Metazoa</taxon>
        <taxon>Chordata</taxon>
        <taxon>Tunicata</taxon>
        <taxon>Appendicularia</taxon>
        <taxon>Copelata</taxon>
        <taxon>Oikopleuridae</taxon>
        <taxon>Oikopleura</taxon>
    </lineage>
</organism>
<feature type="region of interest" description="Disordered" evidence="2">
    <location>
        <begin position="117"/>
        <end position="148"/>
    </location>
</feature>
<dbReference type="EMBL" id="OU015569">
    <property type="protein sequence ID" value="CAG5100065.1"/>
    <property type="molecule type" value="Genomic_DNA"/>
</dbReference>
<keyword evidence="5" id="KW-1185">Reference proteome</keyword>
<evidence type="ECO:0000313" key="4">
    <source>
        <dbReference type="EMBL" id="CAG5100065.1"/>
    </source>
</evidence>
<keyword evidence="3" id="KW-0812">Transmembrane</keyword>
<sequence>MIMSRRFANEASQKLKQQESTKLVLCVLRIALYGFIVVLSLVFASFLNGYWDRLSLYIAGLFGIFFVSEIMVVISLGIPKPPQSSPKKEQKEELPQPAIIAPEINLRDHTRAIAACLKRNDPNKRESRSPASLNSSLRHRIKSPQKPINTEKDLEEYLQSFVGPDNKSTLICPPKEVWQSPIRFSDYPNKFKFQLSKTPPSKPANPHLPFDTTGVEETSTNAWIQLGVTNRELNNWQLNLRAVLWRCIVNPLSKEIDRVNNELKAVLPDVQIGKTSISDLQMVSNPQLSQDIRRIIPYLEVGSNHGYFVKRLRTLAQEGYLSSYIWNGGEDYNGQKWAKQFPTDTAILMHIFSCWMDNHMPPDPSAGVDARAFTDRFLLRAKSLVKRKQDMRINPNSKKKVAFPVAVRVPVSIVEFSEDPPEYYVQHLDQEKLRNSEIEYQVKEFPAGRYNPLQSILLLLYMLNKENHGEIAGVSLGPAGLDLLSVFTDFKT</sequence>
<feature type="transmembrane region" description="Helical" evidence="3">
    <location>
        <begin position="21"/>
        <end position="44"/>
    </location>
</feature>